<keyword evidence="2" id="KW-1185">Reference proteome</keyword>
<evidence type="ECO:0000313" key="1">
    <source>
        <dbReference type="EMBL" id="CAL2108059.1"/>
    </source>
</evidence>
<dbReference type="EMBL" id="CAXJRC010000043">
    <property type="protein sequence ID" value="CAL2108059.1"/>
    <property type="molecule type" value="Genomic_DNA"/>
</dbReference>
<sequence>MKSPVHFKGYNQHQITLFPVSYDDYVSQNHPVRIINQVLEVLI</sequence>
<accession>A0ABP1FCH2</accession>
<reference evidence="1 2" key="1">
    <citation type="submission" date="2024-05" db="EMBL/GenBank/DDBJ databases">
        <authorList>
            <person name="Duchaud E."/>
        </authorList>
    </citation>
    <scope>NUCLEOTIDE SEQUENCE [LARGE SCALE GENOMIC DNA]</scope>
    <source>
        <strain evidence="1">Ena-SAMPLE-TAB-13-05-2024-13:56:06:370-140305</strain>
    </source>
</reference>
<protein>
    <recommendedName>
        <fullName evidence="3">IS5/IS1182 family transposase</fullName>
    </recommendedName>
</protein>
<name>A0ABP1FCH2_9FLAO</name>
<proteinExistence type="predicted"/>
<comment type="caution">
    <text evidence="1">The sequence shown here is derived from an EMBL/GenBank/DDBJ whole genome shotgun (WGS) entry which is preliminary data.</text>
</comment>
<evidence type="ECO:0000313" key="2">
    <source>
        <dbReference type="Proteomes" id="UP001497602"/>
    </source>
</evidence>
<organism evidence="1 2">
    <name type="scientific">Tenacibaculum vairaonense</name>
    <dbReference type="NCBI Taxonomy" id="3137860"/>
    <lineage>
        <taxon>Bacteria</taxon>
        <taxon>Pseudomonadati</taxon>
        <taxon>Bacteroidota</taxon>
        <taxon>Flavobacteriia</taxon>
        <taxon>Flavobacteriales</taxon>
        <taxon>Flavobacteriaceae</taxon>
        <taxon>Tenacibaculum</taxon>
    </lineage>
</organism>
<evidence type="ECO:0008006" key="3">
    <source>
        <dbReference type="Google" id="ProtNLM"/>
    </source>
</evidence>
<dbReference type="RefSeq" id="WP_348739639.1">
    <property type="nucleotide sequence ID" value="NZ_CAXJRC010000043.1"/>
</dbReference>
<dbReference type="Proteomes" id="UP001497602">
    <property type="component" value="Unassembled WGS sequence"/>
</dbReference>
<gene>
    <name evidence="1" type="ORF">T190115A13A_60054</name>
</gene>